<protein>
    <submittedName>
        <fullName evidence="2">Uncharacterized protein</fullName>
    </submittedName>
</protein>
<evidence type="ECO:0000313" key="2">
    <source>
        <dbReference type="EMBL" id="MCD7460691.1"/>
    </source>
</evidence>
<evidence type="ECO:0000313" key="3">
    <source>
        <dbReference type="Proteomes" id="UP000823775"/>
    </source>
</evidence>
<feature type="region of interest" description="Disordered" evidence="1">
    <location>
        <begin position="42"/>
        <end position="67"/>
    </location>
</feature>
<sequence>MKESLFTLALVAEKPFYLNLATINKNKLNCARVKVQIDLPARSSDQGEGRFRENNKTDDVSKVQGRVKEEEVVEEGEIISDTIDIKDDSKKIPHSNTGVPEEKDDPIDTNQELNTKTIVVAPVAIDPI</sequence>
<keyword evidence="3" id="KW-1185">Reference proteome</keyword>
<dbReference type="Proteomes" id="UP000823775">
    <property type="component" value="Unassembled WGS sequence"/>
</dbReference>
<reference evidence="2 3" key="1">
    <citation type="journal article" date="2021" name="BMC Genomics">
        <title>Datura genome reveals duplications of psychoactive alkaloid biosynthetic genes and high mutation rate following tissue culture.</title>
        <authorList>
            <person name="Rajewski A."/>
            <person name="Carter-House D."/>
            <person name="Stajich J."/>
            <person name="Litt A."/>
        </authorList>
    </citation>
    <scope>NUCLEOTIDE SEQUENCE [LARGE SCALE GENOMIC DNA]</scope>
    <source>
        <strain evidence="2">AR-01</strain>
    </source>
</reference>
<organism evidence="2 3">
    <name type="scientific">Datura stramonium</name>
    <name type="common">Jimsonweed</name>
    <name type="synonym">Common thornapple</name>
    <dbReference type="NCBI Taxonomy" id="4076"/>
    <lineage>
        <taxon>Eukaryota</taxon>
        <taxon>Viridiplantae</taxon>
        <taxon>Streptophyta</taxon>
        <taxon>Embryophyta</taxon>
        <taxon>Tracheophyta</taxon>
        <taxon>Spermatophyta</taxon>
        <taxon>Magnoliopsida</taxon>
        <taxon>eudicotyledons</taxon>
        <taxon>Gunneridae</taxon>
        <taxon>Pentapetalae</taxon>
        <taxon>asterids</taxon>
        <taxon>lamiids</taxon>
        <taxon>Solanales</taxon>
        <taxon>Solanaceae</taxon>
        <taxon>Solanoideae</taxon>
        <taxon>Datureae</taxon>
        <taxon>Datura</taxon>
    </lineage>
</organism>
<feature type="compositionally biased region" description="Basic and acidic residues" evidence="1">
    <location>
        <begin position="45"/>
        <end position="67"/>
    </location>
</feature>
<comment type="caution">
    <text evidence="2">The sequence shown here is derived from an EMBL/GenBank/DDBJ whole genome shotgun (WGS) entry which is preliminary data.</text>
</comment>
<gene>
    <name evidence="2" type="ORF">HAX54_044221</name>
</gene>
<proteinExistence type="predicted"/>
<dbReference type="EMBL" id="JACEIK010000672">
    <property type="protein sequence ID" value="MCD7460691.1"/>
    <property type="molecule type" value="Genomic_DNA"/>
</dbReference>
<name>A0ABS8SNX8_DATST</name>
<feature type="region of interest" description="Disordered" evidence="1">
    <location>
        <begin position="86"/>
        <end position="110"/>
    </location>
</feature>
<accession>A0ABS8SNX8</accession>
<evidence type="ECO:0000256" key="1">
    <source>
        <dbReference type="SAM" id="MobiDB-lite"/>
    </source>
</evidence>